<dbReference type="AlphaFoldDB" id="X1B123"/>
<proteinExistence type="predicted"/>
<evidence type="ECO:0008006" key="2">
    <source>
        <dbReference type="Google" id="ProtNLM"/>
    </source>
</evidence>
<reference evidence="1" key="1">
    <citation type="journal article" date="2014" name="Front. Microbiol.">
        <title>High frequency of phylogenetically diverse reductive dehalogenase-homologous genes in deep subseafloor sedimentary metagenomes.</title>
        <authorList>
            <person name="Kawai M."/>
            <person name="Futagami T."/>
            <person name="Toyoda A."/>
            <person name="Takaki Y."/>
            <person name="Nishi S."/>
            <person name="Hori S."/>
            <person name="Arai W."/>
            <person name="Tsubouchi T."/>
            <person name="Morono Y."/>
            <person name="Uchiyama I."/>
            <person name="Ito T."/>
            <person name="Fujiyama A."/>
            <person name="Inagaki F."/>
            <person name="Takami H."/>
        </authorList>
    </citation>
    <scope>NUCLEOTIDE SEQUENCE</scope>
    <source>
        <strain evidence="1">Expedition CK06-06</strain>
    </source>
</reference>
<dbReference type="EMBL" id="BART01013235">
    <property type="protein sequence ID" value="GAG89434.1"/>
    <property type="molecule type" value="Genomic_DNA"/>
</dbReference>
<name>X1B123_9ZZZZ</name>
<gene>
    <name evidence="1" type="ORF">S01H4_27187</name>
</gene>
<feature type="non-terminal residue" evidence="1">
    <location>
        <position position="1"/>
    </location>
</feature>
<accession>X1B123</accession>
<sequence>IRATSKTGSYLGYYSHLLVKLVDYVRVPYPSVEAPEFYRFAKALLWERGVLFGGSSEDAWGQLENILTETMERFAADYCYDNPGCRKGE</sequence>
<organism evidence="1">
    <name type="scientific">marine sediment metagenome</name>
    <dbReference type="NCBI Taxonomy" id="412755"/>
    <lineage>
        <taxon>unclassified sequences</taxon>
        <taxon>metagenomes</taxon>
        <taxon>ecological metagenomes</taxon>
    </lineage>
</organism>
<comment type="caution">
    <text evidence="1">The sequence shown here is derived from an EMBL/GenBank/DDBJ whole genome shotgun (WGS) entry which is preliminary data.</text>
</comment>
<evidence type="ECO:0000313" key="1">
    <source>
        <dbReference type="EMBL" id="GAG89434.1"/>
    </source>
</evidence>
<protein>
    <recommendedName>
        <fullName evidence="2">PD-(D/E)XK endonuclease-like domain-containing protein</fullName>
    </recommendedName>
</protein>